<dbReference type="PANTHER" id="PTHR38420:SF3">
    <property type="entry name" value="5',5'''-P-1,P-4-TETRAPHOSPHATE PHOSPHORYLASE 2"/>
    <property type="match status" value="1"/>
</dbReference>
<organism evidence="3 4">
    <name type="scientific">Saccharata proteae CBS 121410</name>
    <dbReference type="NCBI Taxonomy" id="1314787"/>
    <lineage>
        <taxon>Eukaryota</taxon>
        <taxon>Fungi</taxon>
        <taxon>Dikarya</taxon>
        <taxon>Ascomycota</taxon>
        <taxon>Pezizomycotina</taxon>
        <taxon>Dothideomycetes</taxon>
        <taxon>Dothideomycetes incertae sedis</taxon>
        <taxon>Botryosphaeriales</taxon>
        <taxon>Saccharataceae</taxon>
        <taxon>Saccharata</taxon>
    </lineage>
</organism>
<dbReference type="InterPro" id="IPR045759">
    <property type="entry name" value="Ap4A_phos1/2_N"/>
</dbReference>
<feature type="domain" description="ATP adenylyltransferase C-terminal" evidence="1">
    <location>
        <begin position="211"/>
        <end position="342"/>
    </location>
</feature>
<keyword evidence="4" id="KW-1185">Reference proteome</keyword>
<name>A0A6A5YBJ4_9PEZI</name>
<dbReference type="Pfam" id="PF09830">
    <property type="entry name" value="ATP_transf"/>
    <property type="match status" value="1"/>
</dbReference>
<dbReference type="Gene3D" id="3.30.428.70">
    <property type="match status" value="1"/>
</dbReference>
<protein>
    <submittedName>
        <fullName evidence="3">Ap4A phosphorylase-like protein II</fullName>
    </submittedName>
</protein>
<dbReference type="EMBL" id="ML978714">
    <property type="protein sequence ID" value="KAF2089235.1"/>
    <property type="molecule type" value="Genomic_DNA"/>
</dbReference>
<dbReference type="OrthoDB" id="10267950at2759"/>
<evidence type="ECO:0000259" key="2">
    <source>
        <dbReference type="Pfam" id="PF19327"/>
    </source>
</evidence>
<dbReference type="InterPro" id="IPR036265">
    <property type="entry name" value="HIT-like_sf"/>
</dbReference>
<dbReference type="PANTHER" id="PTHR38420">
    <property type="entry name" value="AP-4-A PHOSPHORYLASE II"/>
    <property type="match status" value="1"/>
</dbReference>
<dbReference type="GO" id="GO:0003877">
    <property type="term" value="F:ATP:ADP adenylyltransferase activity"/>
    <property type="evidence" value="ECO:0007669"/>
    <property type="project" value="InterPro"/>
</dbReference>
<dbReference type="AlphaFoldDB" id="A0A6A5YBJ4"/>
<dbReference type="GO" id="GO:0005524">
    <property type="term" value="F:ATP binding"/>
    <property type="evidence" value="ECO:0007669"/>
    <property type="project" value="InterPro"/>
</dbReference>
<accession>A0A6A5YBJ4</accession>
<proteinExistence type="predicted"/>
<dbReference type="InterPro" id="IPR043171">
    <property type="entry name" value="Ap4A_phos1/2-like"/>
</dbReference>
<feature type="domain" description="Ap4A phosphorylase 1/2 N-terminal" evidence="2">
    <location>
        <begin position="8"/>
        <end position="175"/>
    </location>
</feature>
<dbReference type="Proteomes" id="UP000799776">
    <property type="component" value="Unassembled WGS sequence"/>
</dbReference>
<reference evidence="3" key="1">
    <citation type="journal article" date="2020" name="Stud. Mycol.">
        <title>101 Dothideomycetes genomes: a test case for predicting lifestyles and emergence of pathogens.</title>
        <authorList>
            <person name="Haridas S."/>
            <person name="Albert R."/>
            <person name="Binder M."/>
            <person name="Bloem J."/>
            <person name="Labutti K."/>
            <person name="Salamov A."/>
            <person name="Andreopoulos B."/>
            <person name="Baker S."/>
            <person name="Barry K."/>
            <person name="Bills G."/>
            <person name="Bluhm B."/>
            <person name="Cannon C."/>
            <person name="Castanera R."/>
            <person name="Culley D."/>
            <person name="Daum C."/>
            <person name="Ezra D."/>
            <person name="Gonzalez J."/>
            <person name="Henrissat B."/>
            <person name="Kuo A."/>
            <person name="Liang C."/>
            <person name="Lipzen A."/>
            <person name="Lutzoni F."/>
            <person name="Magnuson J."/>
            <person name="Mondo S."/>
            <person name="Nolan M."/>
            <person name="Ohm R."/>
            <person name="Pangilinan J."/>
            <person name="Park H.-J."/>
            <person name="Ramirez L."/>
            <person name="Alfaro M."/>
            <person name="Sun H."/>
            <person name="Tritt A."/>
            <person name="Yoshinaga Y."/>
            <person name="Zwiers L.-H."/>
            <person name="Turgeon B."/>
            <person name="Goodwin S."/>
            <person name="Spatafora J."/>
            <person name="Crous P."/>
            <person name="Grigoriev I."/>
        </authorList>
    </citation>
    <scope>NUCLEOTIDE SEQUENCE</scope>
    <source>
        <strain evidence="3">CBS 121410</strain>
    </source>
</reference>
<dbReference type="InterPro" id="IPR019200">
    <property type="entry name" value="ATP_adenylylTrfase_C"/>
</dbReference>
<gene>
    <name evidence="3" type="ORF">K490DRAFT_37764</name>
</gene>
<evidence type="ECO:0000313" key="4">
    <source>
        <dbReference type="Proteomes" id="UP000799776"/>
    </source>
</evidence>
<evidence type="ECO:0000259" key="1">
    <source>
        <dbReference type="Pfam" id="PF09830"/>
    </source>
</evidence>
<dbReference type="SUPFAM" id="SSF54197">
    <property type="entry name" value="HIT-like"/>
    <property type="match status" value="1"/>
</dbReference>
<dbReference type="GO" id="GO:0009117">
    <property type="term" value="P:nucleotide metabolic process"/>
    <property type="evidence" value="ECO:0007669"/>
    <property type="project" value="InterPro"/>
</dbReference>
<evidence type="ECO:0000313" key="3">
    <source>
        <dbReference type="EMBL" id="KAF2089235.1"/>
    </source>
</evidence>
<sequence length="352" mass="38326">MHLSISQPLHSLVEAKFKTASAAKSLIFSATEVCVIRTTAGIPFQLRYCPSLAKKPTPANDDAQKRVKKIDPFENPPPELWIADIPTSTDPSHFLVLNKFPIIKDHLILATKENKQQTHLLEEVDVDATYSCLKEWEKPGTAGGEGGGRLFAFFNSGEHSGASQPHRHLQFLPADSMLKGVEGQGWELLIDAVEKSCHAAYSGPSGFISHPHLPFVHFASRVPANASANELYAIYTSLHAAAVTYVRDYVRHHSVDLALHSDTEGGSPISYNMAMTTTMMLICPRRSGGNVLKQPDGTEVGNVELNGTVLGGTLMVKAEDQWELLKEEPNALTELLGAIGIPREKSEGASQL</sequence>
<dbReference type="Pfam" id="PF19327">
    <property type="entry name" value="Ap4A_phos_N"/>
    <property type="match status" value="1"/>
</dbReference>
<dbReference type="InterPro" id="IPR009163">
    <property type="entry name" value="Ap4A_phos1/2"/>
</dbReference>